<evidence type="ECO:0000256" key="6">
    <source>
        <dbReference type="ARBA" id="ARBA00023186"/>
    </source>
</evidence>
<dbReference type="InterPro" id="IPR029047">
    <property type="entry name" value="HSP70_peptide-bd_sf"/>
</dbReference>
<organism evidence="8 9">
    <name type="scientific">Actinoplanes oblitus</name>
    <dbReference type="NCBI Taxonomy" id="3040509"/>
    <lineage>
        <taxon>Bacteria</taxon>
        <taxon>Bacillati</taxon>
        <taxon>Actinomycetota</taxon>
        <taxon>Actinomycetes</taxon>
        <taxon>Micromonosporales</taxon>
        <taxon>Micromonosporaceae</taxon>
        <taxon>Actinoplanes</taxon>
    </lineage>
</organism>
<keyword evidence="6" id="KW-0143">Chaperone</keyword>
<dbReference type="CDD" id="cd24029">
    <property type="entry name" value="ASKHA_NBD_HSP70_DnaK_HscA_HscC"/>
    <property type="match status" value="1"/>
</dbReference>
<keyword evidence="3 7" id="KW-0547">Nucleotide-binding</keyword>
<dbReference type="PRINTS" id="PR00301">
    <property type="entry name" value="HEATSHOCK70"/>
</dbReference>
<keyword evidence="4 7" id="KW-0067">ATP-binding</keyword>
<dbReference type="Gene3D" id="3.90.640.10">
    <property type="entry name" value="Actin, Chain A, domain 4"/>
    <property type="match status" value="1"/>
</dbReference>
<evidence type="ECO:0000256" key="4">
    <source>
        <dbReference type="ARBA" id="ARBA00022840"/>
    </source>
</evidence>
<dbReference type="Pfam" id="PF00012">
    <property type="entry name" value="HSP70"/>
    <property type="match status" value="1"/>
</dbReference>
<evidence type="ECO:0000313" key="9">
    <source>
        <dbReference type="Proteomes" id="UP001240150"/>
    </source>
</evidence>
<evidence type="ECO:0000256" key="2">
    <source>
        <dbReference type="ARBA" id="ARBA00022553"/>
    </source>
</evidence>
<dbReference type="InterPro" id="IPR013126">
    <property type="entry name" value="Hsp_70_fam"/>
</dbReference>
<dbReference type="PANTHER" id="PTHR19375">
    <property type="entry name" value="HEAT SHOCK PROTEIN 70KDA"/>
    <property type="match status" value="1"/>
</dbReference>
<dbReference type="InterPro" id="IPR043129">
    <property type="entry name" value="ATPase_NBD"/>
</dbReference>
<accession>A0ABY8W7G0</accession>
<evidence type="ECO:0000256" key="5">
    <source>
        <dbReference type="ARBA" id="ARBA00023016"/>
    </source>
</evidence>
<evidence type="ECO:0000256" key="1">
    <source>
        <dbReference type="ARBA" id="ARBA00007381"/>
    </source>
</evidence>
<evidence type="ECO:0000256" key="3">
    <source>
        <dbReference type="ARBA" id="ARBA00022741"/>
    </source>
</evidence>
<dbReference type="PROSITE" id="PS00297">
    <property type="entry name" value="HSP70_1"/>
    <property type="match status" value="1"/>
</dbReference>
<sequence>MAVFGIDLGTTYSCIAQVDDSGRPVVIKNAIGEDTTPSVVFFETEGNVVVGREAKNSAKLSPDLVVSLIKRRMGEDVELEFHGQRHTPVTVSALILRELARAAEESVHLPVRDVVITVPAYFGIREREATRAAGVAAGLTVLNVVPEPVAAALHYEVMGGTDQERNILVYDLGGGTFDTTVIRISGSEIRVVCTDGDHHLGGADWDERITTLLVNRFLAEHPDSDAADSEEFLQEVATGAEEVKRALSSLRKRPFTLRWDGESARVEVTREEFEEATAHLLDRTAEITRRTVEAAKAKGVDDFDAVLLVGGSTRMPAVQEMLRRRFGFEPLLHDPDLAVAKGAALYALIESVKVQLPDEDDDGLEQVAAELGIAAESVKAVVGKRVTAVVPRAFGVKVLSEGHPEADGEGFIVDHLLHANAALPAAPPTQTYGTAFADMVTIELEIWEQAGATESSRLADNAKIGAGRIDNLPPLPMNSPVRVTFTMDEMGTLRMHGVEGVTRQEVSVELAIAGLSSEQLDDARTAVAKYDVSA</sequence>
<dbReference type="Proteomes" id="UP001240150">
    <property type="component" value="Chromosome"/>
</dbReference>
<dbReference type="Gene3D" id="3.30.420.40">
    <property type="match status" value="2"/>
</dbReference>
<evidence type="ECO:0000256" key="7">
    <source>
        <dbReference type="RuleBase" id="RU003322"/>
    </source>
</evidence>
<dbReference type="Gene3D" id="2.60.34.10">
    <property type="entry name" value="Substrate Binding Domain Of DNAk, Chain A, domain 1"/>
    <property type="match status" value="1"/>
</dbReference>
<dbReference type="RefSeq" id="WP_284914634.1">
    <property type="nucleotide sequence ID" value="NZ_CP126980.1"/>
</dbReference>
<gene>
    <name evidence="8" type="ORF">ACTOB_005404</name>
</gene>
<keyword evidence="5" id="KW-0346">Stress response</keyword>
<reference evidence="8 9" key="1">
    <citation type="submission" date="2023-06" db="EMBL/GenBank/DDBJ databases">
        <authorList>
            <person name="Yushchuk O."/>
            <person name="Binda E."/>
            <person name="Ruckert-Reed C."/>
            <person name="Fedorenko V."/>
            <person name="Kalinowski J."/>
            <person name="Marinelli F."/>
        </authorList>
    </citation>
    <scope>NUCLEOTIDE SEQUENCE [LARGE SCALE GENOMIC DNA]</scope>
    <source>
        <strain evidence="8 9">NRRL 3884</strain>
    </source>
</reference>
<dbReference type="InterPro" id="IPR018181">
    <property type="entry name" value="Heat_shock_70_CS"/>
</dbReference>
<dbReference type="SUPFAM" id="SSF100920">
    <property type="entry name" value="Heat shock protein 70kD (HSP70), peptide-binding domain"/>
    <property type="match status" value="1"/>
</dbReference>
<protein>
    <submittedName>
        <fullName evidence="8">Hsp70 family protein</fullName>
    </submittedName>
</protein>
<dbReference type="PROSITE" id="PS00329">
    <property type="entry name" value="HSP70_2"/>
    <property type="match status" value="1"/>
</dbReference>
<dbReference type="PROSITE" id="PS01036">
    <property type="entry name" value="HSP70_3"/>
    <property type="match status" value="1"/>
</dbReference>
<dbReference type="EMBL" id="CP126980">
    <property type="protein sequence ID" value="WIM93427.1"/>
    <property type="molecule type" value="Genomic_DNA"/>
</dbReference>
<comment type="similarity">
    <text evidence="1 7">Belongs to the heat shock protein 70 family.</text>
</comment>
<evidence type="ECO:0000313" key="8">
    <source>
        <dbReference type="EMBL" id="WIM93427.1"/>
    </source>
</evidence>
<proteinExistence type="inferred from homology"/>
<dbReference type="SUPFAM" id="SSF53067">
    <property type="entry name" value="Actin-like ATPase domain"/>
    <property type="match status" value="2"/>
</dbReference>
<keyword evidence="2" id="KW-0597">Phosphoprotein</keyword>
<keyword evidence="9" id="KW-1185">Reference proteome</keyword>
<name>A0ABY8W7G0_9ACTN</name>